<dbReference type="SUPFAM" id="SSF109640">
    <property type="entry name" value="KRAB domain (Kruppel-associated box)"/>
    <property type="match status" value="1"/>
</dbReference>
<dbReference type="GO" id="GO:0006355">
    <property type="term" value="P:regulation of DNA-templated transcription"/>
    <property type="evidence" value="ECO:0007669"/>
    <property type="project" value="InterPro"/>
</dbReference>
<keyword evidence="3" id="KW-1185">Reference proteome</keyword>
<dbReference type="PANTHER" id="PTHR23232:SF157">
    <property type="entry name" value="ZINC FINGER PROTEIN 525"/>
    <property type="match status" value="1"/>
</dbReference>
<dbReference type="GeneTree" id="ENSGT00940000164004"/>
<protein>
    <submittedName>
        <fullName evidence="2">Zinc finger protein 559</fullName>
    </submittedName>
</protein>
<reference evidence="2" key="1">
    <citation type="submission" date="2025-08" db="UniProtKB">
        <authorList>
            <consortium name="Ensembl"/>
        </authorList>
    </citation>
    <scope>IDENTIFICATION</scope>
</reference>
<evidence type="ECO:0000313" key="2">
    <source>
        <dbReference type="Ensembl" id="ENSMNEP00000043565.1"/>
    </source>
</evidence>
<dbReference type="Bgee" id="ENSMNEG00000044448">
    <property type="expression patterns" value="Expressed in thymus and 12 other cell types or tissues"/>
</dbReference>
<dbReference type="InterPro" id="IPR050169">
    <property type="entry name" value="Krueppel_C2H2_ZnF"/>
</dbReference>
<dbReference type="Pfam" id="PF01352">
    <property type="entry name" value="KRAB"/>
    <property type="match status" value="1"/>
</dbReference>
<dbReference type="InterPro" id="IPR001909">
    <property type="entry name" value="KRAB"/>
</dbReference>
<dbReference type="Gene3D" id="6.10.140.140">
    <property type="match status" value="1"/>
</dbReference>
<evidence type="ECO:0000259" key="1">
    <source>
        <dbReference type="PROSITE" id="PS50805"/>
    </source>
</evidence>
<proteinExistence type="predicted"/>
<name>A0A2K6E5X7_MACNE</name>
<dbReference type="PROSITE" id="PS50805">
    <property type="entry name" value="KRAB"/>
    <property type="match status" value="1"/>
</dbReference>
<dbReference type="SMART" id="SM00349">
    <property type="entry name" value="KRAB"/>
    <property type="match status" value="1"/>
</dbReference>
<reference evidence="2" key="2">
    <citation type="submission" date="2025-09" db="UniProtKB">
        <authorList>
            <consortium name="Ensembl"/>
        </authorList>
    </citation>
    <scope>IDENTIFICATION</scope>
</reference>
<feature type="domain" description="KRAB" evidence="1">
    <location>
        <begin position="41"/>
        <end position="116"/>
    </location>
</feature>
<dbReference type="CDD" id="cd07765">
    <property type="entry name" value="KRAB_A-box"/>
    <property type="match status" value="1"/>
</dbReference>
<gene>
    <name evidence="2" type="primary">ZNF559</name>
</gene>
<accession>A0A2K6E5X7</accession>
<sequence length="158" mass="18044">MLAIDLSLCDHLSQDFCLHEAKFEEERMVAGWLTSYSQDSVTFEDVAVDFTQEEWTLLDQTQRNLYRDVMLENYKNLVAVDWESHINTKWSAPQQNFLQGKTSSVVEMVRFRSLALSPRLECSGQISAHCKLRLPASASRVAGTTGTRHLARLVFCNL</sequence>
<dbReference type="Proteomes" id="UP000233120">
    <property type="component" value="Unassembled WGS sequence"/>
</dbReference>
<dbReference type="AlphaFoldDB" id="A0A2K6E5X7"/>
<evidence type="ECO:0000313" key="3">
    <source>
        <dbReference type="Proteomes" id="UP000233120"/>
    </source>
</evidence>
<dbReference type="InterPro" id="IPR036051">
    <property type="entry name" value="KRAB_dom_sf"/>
</dbReference>
<organism evidence="2 3">
    <name type="scientific">Macaca nemestrina</name>
    <name type="common">Pig-tailed macaque</name>
    <dbReference type="NCBI Taxonomy" id="9545"/>
    <lineage>
        <taxon>Eukaryota</taxon>
        <taxon>Metazoa</taxon>
        <taxon>Chordata</taxon>
        <taxon>Craniata</taxon>
        <taxon>Vertebrata</taxon>
        <taxon>Euteleostomi</taxon>
        <taxon>Mammalia</taxon>
        <taxon>Eutheria</taxon>
        <taxon>Euarchontoglires</taxon>
        <taxon>Primates</taxon>
        <taxon>Haplorrhini</taxon>
        <taxon>Catarrhini</taxon>
        <taxon>Cercopithecidae</taxon>
        <taxon>Cercopithecinae</taxon>
        <taxon>Macaca</taxon>
    </lineage>
</organism>
<dbReference type="Ensembl" id="ENSMNET00000068073.1">
    <property type="protein sequence ID" value="ENSMNEP00000043565.1"/>
    <property type="gene ID" value="ENSMNEG00000044448.1"/>
</dbReference>
<dbReference type="PANTHER" id="PTHR23232">
    <property type="entry name" value="KRAB DOMAIN C2H2 ZINC FINGER"/>
    <property type="match status" value="1"/>
</dbReference>